<dbReference type="Proteomes" id="UP001358586">
    <property type="component" value="Chromosome 9"/>
</dbReference>
<evidence type="ECO:0000313" key="3">
    <source>
        <dbReference type="Proteomes" id="UP001358586"/>
    </source>
</evidence>
<feature type="region of interest" description="Disordered" evidence="1">
    <location>
        <begin position="1"/>
        <end position="21"/>
    </location>
</feature>
<keyword evidence="3" id="KW-1185">Reference proteome</keyword>
<proteinExistence type="predicted"/>
<evidence type="ECO:0000313" key="2">
    <source>
        <dbReference type="EMBL" id="KAK5802411.1"/>
    </source>
</evidence>
<feature type="compositionally biased region" description="Low complexity" evidence="1">
    <location>
        <begin position="1"/>
        <end position="14"/>
    </location>
</feature>
<name>A0ABR0NM36_GOSAR</name>
<reference evidence="2 3" key="1">
    <citation type="submission" date="2023-03" db="EMBL/GenBank/DDBJ databases">
        <title>WGS of Gossypium arboreum.</title>
        <authorList>
            <person name="Yu D."/>
        </authorList>
    </citation>
    <scope>NUCLEOTIDE SEQUENCE [LARGE SCALE GENOMIC DNA]</scope>
    <source>
        <tissue evidence="2">Leaf</tissue>
    </source>
</reference>
<evidence type="ECO:0000256" key="1">
    <source>
        <dbReference type="SAM" id="MobiDB-lite"/>
    </source>
</evidence>
<protein>
    <submittedName>
        <fullName evidence="2">Uncharacterized protein</fullName>
    </submittedName>
</protein>
<sequence>MTHPNNNFSSSFPSVQVVGSGTSNQPSGVDLFVCWFVDRPENLGNSSQAGIVVEVIVLGGTTPRKQ</sequence>
<gene>
    <name evidence="2" type="ORF">PVK06_030002</name>
</gene>
<organism evidence="2 3">
    <name type="scientific">Gossypium arboreum</name>
    <name type="common">Tree cotton</name>
    <name type="synonym">Gossypium nanking</name>
    <dbReference type="NCBI Taxonomy" id="29729"/>
    <lineage>
        <taxon>Eukaryota</taxon>
        <taxon>Viridiplantae</taxon>
        <taxon>Streptophyta</taxon>
        <taxon>Embryophyta</taxon>
        <taxon>Tracheophyta</taxon>
        <taxon>Spermatophyta</taxon>
        <taxon>Magnoliopsida</taxon>
        <taxon>eudicotyledons</taxon>
        <taxon>Gunneridae</taxon>
        <taxon>Pentapetalae</taxon>
        <taxon>rosids</taxon>
        <taxon>malvids</taxon>
        <taxon>Malvales</taxon>
        <taxon>Malvaceae</taxon>
        <taxon>Malvoideae</taxon>
        <taxon>Gossypium</taxon>
    </lineage>
</organism>
<comment type="caution">
    <text evidence="2">The sequence shown here is derived from an EMBL/GenBank/DDBJ whole genome shotgun (WGS) entry which is preliminary data.</text>
</comment>
<accession>A0ABR0NM36</accession>
<dbReference type="EMBL" id="JARKNE010000009">
    <property type="protein sequence ID" value="KAK5802411.1"/>
    <property type="molecule type" value="Genomic_DNA"/>
</dbReference>